<organism evidence="1 2">
    <name type="scientific">Desmophyllum pertusum</name>
    <dbReference type="NCBI Taxonomy" id="174260"/>
    <lineage>
        <taxon>Eukaryota</taxon>
        <taxon>Metazoa</taxon>
        <taxon>Cnidaria</taxon>
        <taxon>Anthozoa</taxon>
        <taxon>Hexacorallia</taxon>
        <taxon>Scleractinia</taxon>
        <taxon>Caryophylliina</taxon>
        <taxon>Caryophylliidae</taxon>
        <taxon>Desmophyllum</taxon>
    </lineage>
</organism>
<name>A0A9W9ZAG7_9CNID</name>
<accession>A0A9W9ZAG7</accession>
<evidence type="ECO:0000313" key="1">
    <source>
        <dbReference type="EMBL" id="KAJ7377825.1"/>
    </source>
</evidence>
<dbReference type="Proteomes" id="UP001163046">
    <property type="component" value="Unassembled WGS sequence"/>
</dbReference>
<dbReference type="AlphaFoldDB" id="A0A9W9ZAG7"/>
<gene>
    <name evidence="1" type="ORF">OS493_026393</name>
</gene>
<reference evidence="1" key="1">
    <citation type="submission" date="2023-01" db="EMBL/GenBank/DDBJ databases">
        <title>Genome assembly of the deep-sea coral Lophelia pertusa.</title>
        <authorList>
            <person name="Herrera S."/>
            <person name="Cordes E."/>
        </authorList>
    </citation>
    <scope>NUCLEOTIDE SEQUENCE</scope>
    <source>
        <strain evidence="1">USNM1676648</strain>
        <tissue evidence="1">Polyp</tissue>
    </source>
</reference>
<proteinExistence type="predicted"/>
<sequence length="84" mass="9423">MSSPTSNSPKDLVELTPVFRGAGENEQRKATKVYDSELCMLALPPDEQQLLTRVSQYLFCRGIIPVVVRSPTEALIHSRHSRLL</sequence>
<keyword evidence="2" id="KW-1185">Reference proteome</keyword>
<comment type="caution">
    <text evidence="1">The sequence shown here is derived from an EMBL/GenBank/DDBJ whole genome shotgun (WGS) entry which is preliminary data.</text>
</comment>
<evidence type="ECO:0000313" key="2">
    <source>
        <dbReference type="Proteomes" id="UP001163046"/>
    </source>
</evidence>
<dbReference type="EMBL" id="MU826372">
    <property type="protein sequence ID" value="KAJ7377825.1"/>
    <property type="molecule type" value="Genomic_DNA"/>
</dbReference>
<protein>
    <submittedName>
        <fullName evidence="1">Uncharacterized protein</fullName>
    </submittedName>
</protein>